<comment type="caution">
    <text evidence="9">The sequence shown here is derived from an EMBL/GenBank/DDBJ whole genome shotgun (WGS) entry which is preliminary data.</text>
</comment>
<evidence type="ECO:0000256" key="1">
    <source>
        <dbReference type="ARBA" id="ARBA00000085"/>
    </source>
</evidence>
<evidence type="ECO:0000256" key="2">
    <source>
        <dbReference type="ARBA" id="ARBA00012438"/>
    </source>
</evidence>
<sequence length="602" mass="69134">MKNNKLNTNERLLSANSALEQIEKSNEDKKVTTILSYKTYLLGLERNFEGALKTSKELLQLSIKRKDSAMIADVSFRVGYYFLMEAKKDSAFLHYQMANSIYTVFNDSVKIGQSLAQMAMIQSDYGDYIDSDINAINAITYLDENDKVYLSAIYNCLAISSKGQFDYVEAVYWYDKAIELAPNSIEKIRCLNNKANSLGYMKEFEKSNAIFENILKDSIIENYPKTKARVIDNMAFTIWKQDPSKNVLTELLSALKIREQQNDLVGLATSYDHLSEYFKNTNNTLAIDYAIKYLEVSRKDKSPNEELKALQALIELNQKSNGYSNYARYVSLRDSLDKAELNRKNSFAKIKYDSEKNREDNLQLKITNSKKELQLEKEKTRNIIGAASSGTVVIGLLGFLYYRKQKHRQEKRAEVYKTETRIAKKLHDEVANNMVNIMNKVQYTEDPKEQLLDDLEKVYLLTRDISHQNNSIETGVHFKNSLKNLLTSFNTTTTTIILKNSSEVTLEEIAKDKQIEIYRIMQELMVNMQKHSKATLVAISFKKTADEYVINYSDNGKGVDQSELKVRNGLKNVETRIKSINGLITFETSLNKGFKAFISFKK</sequence>
<keyword evidence="5" id="KW-0902">Two-component regulatory system</keyword>
<dbReference type="Proteomes" id="UP000298517">
    <property type="component" value="Unassembled WGS sequence"/>
</dbReference>
<dbReference type="InterPro" id="IPR011990">
    <property type="entry name" value="TPR-like_helical_dom_sf"/>
</dbReference>
<dbReference type="Gene3D" id="3.30.565.10">
    <property type="entry name" value="Histidine kinase-like ATPase, C-terminal domain"/>
    <property type="match status" value="1"/>
</dbReference>
<proteinExistence type="predicted"/>
<evidence type="ECO:0000256" key="4">
    <source>
        <dbReference type="ARBA" id="ARBA00022777"/>
    </source>
</evidence>
<organism evidence="9 10">
    <name type="scientific">Gramella jeungdoensis</name>
    <dbReference type="NCBI Taxonomy" id="708091"/>
    <lineage>
        <taxon>Bacteria</taxon>
        <taxon>Pseudomonadati</taxon>
        <taxon>Bacteroidota</taxon>
        <taxon>Flavobacteriia</taxon>
        <taxon>Flavobacteriales</taxon>
        <taxon>Flavobacteriaceae</taxon>
        <taxon>Christiangramia</taxon>
    </lineage>
</organism>
<keyword evidence="4" id="KW-0418">Kinase</keyword>
<reference evidence="9 10" key="1">
    <citation type="journal article" date="2011" name="J. Microbiol.">
        <title>Gramella jeungdoensis sp. nov., isolated from a solar saltern in Korea.</title>
        <authorList>
            <person name="Joung Y."/>
            <person name="Kim H."/>
            <person name="Jang T."/>
            <person name="Ahn T.S."/>
            <person name="Joh K."/>
        </authorList>
    </citation>
    <scope>NUCLEOTIDE SEQUENCE [LARGE SCALE GENOMIC DNA]</scope>
    <source>
        <strain evidence="9 10">KCTC 23123</strain>
    </source>
</reference>
<feature type="transmembrane region" description="Helical" evidence="7">
    <location>
        <begin position="383"/>
        <end position="402"/>
    </location>
</feature>
<keyword evidence="6" id="KW-0175">Coiled coil</keyword>
<dbReference type="RefSeq" id="WP_134247045.1">
    <property type="nucleotide sequence ID" value="NZ_SNQI01000001.1"/>
</dbReference>
<dbReference type="PANTHER" id="PTHR24421">
    <property type="entry name" value="NITRATE/NITRITE SENSOR PROTEIN NARX-RELATED"/>
    <property type="match status" value="1"/>
</dbReference>
<dbReference type="InterPro" id="IPR050482">
    <property type="entry name" value="Sensor_HK_TwoCompSys"/>
</dbReference>
<gene>
    <name evidence="9" type="ORF">E2488_04095</name>
</gene>
<dbReference type="InterPro" id="IPR003594">
    <property type="entry name" value="HATPase_dom"/>
</dbReference>
<evidence type="ECO:0000256" key="7">
    <source>
        <dbReference type="SAM" id="Phobius"/>
    </source>
</evidence>
<dbReference type="GO" id="GO:0000160">
    <property type="term" value="P:phosphorelay signal transduction system"/>
    <property type="evidence" value="ECO:0007669"/>
    <property type="project" value="UniProtKB-KW"/>
</dbReference>
<feature type="domain" description="Histidine kinase/HSP90-like ATPase" evidence="8">
    <location>
        <begin position="514"/>
        <end position="598"/>
    </location>
</feature>
<dbReference type="AlphaFoldDB" id="A0A4Y8AX01"/>
<keyword evidence="3" id="KW-0808">Transferase</keyword>
<feature type="coiled-coil region" evidence="6">
    <location>
        <begin position="338"/>
        <end position="379"/>
    </location>
</feature>
<dbReference type="Gene3D" id="1.25.40.10">
    <property type="entry name" value="Tetratricopeptide repeat domain"/>
    <property type="match status" value="1"/>
</dbReference>
<accession>A0A4Y8AX01</accession>
<dbReference type="SUPFAM" id="SSF55874">
    <property type="entry name" value="ATPase domain of HSP90 chaperone/DNA topoisomerase II/histidine kinase"/>
    <property type="match status" value="1"/>
</dbReference>
<evidence type="ECO:0000256" key="5">
    <source>
        <dbReference type="ARBA" id="ARBA00023012"/>
    </source>
</evidence>
<dbReference type="OrthoDB" id="943406at2"/>
<name>A0A4Y8AX01_9FLAO</name>
<evidence type="ECO:0000313" key="9">
    <source>
        <dbReference type="EMBL" id="TEW77037.1"/>
    </source>
</evidence>
<keyword evidence="7" id="KW-0472">Membrane</keyword>
<protein>
    <recommendedName>
        <fullName evidence="2">histidine kinase</fullName>
        <ecNumber evidence="2">2.7.13.3</ecNumber>
    </recommendedName>
</protein>
<evidence type="ECO:0000256" key="3">
    <source>
        <dbReference type="ARBA" id="ARBA00022679"/>
    </source>
</evidence>
<keyword evidence="7" id="KW-0812">Transmembrane</keyword>
<keyword evidence="10" id="KW-1185">Reference proteome</keyword>
<evidence type="ECO:0000313" key="10">
    <source>
        <dbReference type="Proteomes" id="UP000298517"/>
    </source>
</evidence>
<dbReference type="EMBL" id="SNQI01000001">
    <property type="protein sequence ID" value="TEW77037.1"/>
    <property type="molecule type" value="Genomic_DNA"/>
</dbReference>
<dbReference type="InterPro" id="IPR036890">
    <property type="entry name" value="HATPase_C_sf"/>
</dbReference>
<dbReference type="SUPFAM" id="SSF48452">
    <property type="entry name" value="TPR-like"/>
    <property type="match status" value="2"/>
</dbReference>
<dbReference type="PANTHER" id="PTHR24421:SF10">
    <property type="entry name" value="NITRATE_NITRITE SENSOR PROTEIN NARQ"/>
    <property type="match status" value="1"/>
</dbReference>
<dbReference type="EC" id="2.7.13.3" evidence="2"/>
<keyword evidence="7" id="KW-1133">Transmembrane helix</keyword>
<dbReference type="GO" id="GO:0004673">
    <property type="term" value="F:protein histidine kinase activity"/>
    <property type="evidence" value="ECO:0007669"/>
    <property type="project" value="UniProtKB-EC"/>
</dbReference>
<evidence type="ECO:0000256" key="6">
    <source>
        <dbReference type="SAM" id="Coils"/>
    </source>
</evidence>
<evidence type="ECO:0000259" key="8">
    <source>
        <dbReference type="Pfam" id="PF02518"/>
    </source>
</evidence>
<comment type="catalytic activity">
    <reaction evidence="1">
        <text>ATP + protein L-histidine = ADP + protein N-phospho-L-histidine.</text>
        <dbReference type="EC" id="2.7.13.3"/>
    </reaction>
</comment>
<dbReference type="Pfam" id="PF02518">
    <property type="entry name" value="HATPase_c"/>
    <property type="match status" value="1"/>
</dbReference>